<dbReference type="AlphaFoldDB" id="A0A409Y4R4"/>
<proteinExistence type="predicted"/>
<keyword evidence="2" id="KW-1185">Reference proteome</keyword>
<name>A0A409Y4R4_9AGAR</name>
<sequence>MPLDPPIMVDQNPQVLVFTNVCQVGATSGEMVSKNWFISEPFDADDIDRIESIQLFTNAHHQGWFSDPNTEMWSWFELAILRSATDTRPLLAVFSHSNERDADDFVDNNGPRFGRDHPLIKALKPGNVIGVRICAQYQAWRNIAKHGRLEIVYSHETPNKARESLKE</sequence>
<dbReference type="STRING" id="231916.A0A409Y4R4"/>
<protein>
    <submittedName>
        <fullName evidence="1">Uncharacterized protein</fullName>
    </submittedName>
</protein>
<evidence type="ECO:0000313" key="2">
    <source>
        <dbReference type="Proteomes" id="UP000284706"/>
    </source>
</evidence>
<dbReference type="OrthoDB" id="630895at2759"/>
<accession>A0A409Y4R4</accession>
<gene>
    <name evidence="1" type="ORF">CVT26_003107</name>
</gene>
<organism evidence="1 2">
    <name type="scientific">Gymnopilus dilepis</name>
    <dbReference type="NCBI Taxonomy" id="231916"/>
    <lineage>
        <taxon>Eukaryota</taxon>
        <taxon>Fungi</taxon>
        <taxon>Dikarya</taxon>
        <taxon>Basidiomycota</taxon>
        <taxon>Agaricomycotina</taxon>
        <taxon>Agaricomycetes</taxon>
        <taxon>Agaricomycetidae</taxon>
        <taxon>Agaricales</taxon>
        <taxon>Agaricineae</taxon>
        <taxon>Hymenogastraceae</taxon>
        <taxon>Gymnopilus</taxon>
    </lineage>
</organism>
<evidence type="ECO:0000313" key="1">
    <source>
        <dbReference type="EMBL" id="PPQ97958.1"/>
    </source>
</evidence>
<dbReference type="EMBL" id="NHYE01001155">
    <property type="protein sequence ID" value="PPQ97958.1"/>
    <property type="molecule type" value="Genomic_DNA"/>
</dbReference>
<reference evidence="1 2" key="1">
    <citation type="journal article" date="2018" name="Evol. Lett.">
        <title>Horizontal gene cluster transfer increased hallucinogenic mushroom diversity.</title>
        <authorList>
            <person name="Reynolds H.T."/>
            <person name="Vijayakumar V."/>
            <person name="Gluck-Thaler E."/>
            <person name="Korotkin H.B."/>
            <person name="Matheny P.B."/>
            <person name="Slot J.C."/>
        </authorList>
    </citation>
    <scope>NUCLEOTIDE SEQUENCE [LARGE SCALE GENOMIC DNA]</scope>
    <source>
        <strain evidence="1 2">SRW20</strain>
    </source>
</reference>
<dbReference type="InParanoid" id="A0A409Y4R4"/>
<dbReference type="Proteomes" id="UP000284706">
    <property type="component" value="Unassembled WGS sequence"/>
</dbReference>
<comment type="caution">
    <text evidence="1">The sequence shown here is derived from an EMBL/GenBank/DDBJ whole genome shotgun (WGS) entry which is preliminary data.</text>
</comment>